<proteinExistence type="predicted"/>
<dbReference type="RefSeq" id="WP_107618146.1">
    <property type="nucleotide sequence ID" value="NZ_JACDQU010000012.1"/>
</dbReference>
<organism evidence="1 2">
    <name type="scientific">Mammaliicoccus sciuri</name>
    <name type="common">Staphylococcus sciuri</name>
    <dbReference type="NCBI Taxonomy" id="1296"/>
    <lineage>
        <taxon>Bacteria</taxon>
        <taxon>Bacillati</taxon>
        <taxon>Bacillota</taxon>
        <taxon>Bacilli</taxon>
        <taxon>Bacillales</taxon>
        <taxon>Staphylococcaceae</taxon>
        <taxon>Mammaliicoccus</taxon>
    </lineage>
</organism>
<name>A0AAW5LI16_MAMSC</name>
<evidence type="ECO:0000313" key="2">
    <source>
        <dbReference type="Proteomes" id="UP001204068"/>
    </source>
</evidence>
<sequence>MAKEWHFVVPIQPMATPRPSFRYDQKNNRAVTYYDDRYIGYMTEVQKLLKEQDLLNDQFYEIMASELGVRAEVYFYLKVPKGQKKINNIMRTSAPDIDNLLKAILDSIFKGLSIKDSRIVMVQTAKFQVLDNPRTEITLRSVDDGN</sequence>
<dbReference type="Proteomes" id="UP001204068">
    <property type="component" value="Unassembled WGS sequence"/>
</dbReference>
<dbReference type="EMBL" id="JANILD010000012">
    <property type="protein sequence ID" value="MCQ9305085.1"/>
    <property type="molecule type" value="Genomic_DNA"/>
</dbReference>
<accession>A0AAW5LI16</accession>
<dbReference type="GO" id="GO:0006281">
    <property type="term" value="P:DNA repair"/>
    <property type="evidence" value="ECO:0007669"/>
    <property type="project" value="InterPro"/>
</dbReference>
<dbReference type="Gene3D" id="3.30.1330.70">
    <property type="entry name" value="Holliday junction resolvase RusA"/>
    <property type="match status" value="1"/>
</dbReference>
<gene>
    <name evidence="1" type="ORF">NQ032_15880</name>
</gene>
<dbReference type="Pfam" id="PF05866">
    <property type="entry name" value="RusA"/>
    <property type="match status" value="1"/>
</dbReference>
<reference evidence="1" key="1">
    <citation type="submission" date="2022-07" db="EMBL/GenBank/DDBJ databases">
        <title>Bacterial species isolated from the porcine tonsil microbiota.</title>
        <authorList>
            <person name="Oliveira I.M.F."/>
        </authorList>
    </citation>
    <scope>NUCLEOTIDE SEQUENCE</scope>
    <source>
        <strain evidence="1">8QC2O2</strain>
    </source>
</reference>
<dbReference type="InterPro" id="IPR008822">
    <property type="entry name" value="Endonuclease_RusA-like"/>
</dbReference>
<dbReference type="AlphaFoldDB" id="A0AAW5LI16"/>
<dbReference type="GO" id="GO:0006310">
    <property type="term" value="P:DNA recombination"/>
    <property type="evidence" value="ECO:0007669"/>
    <property type="project" value="InterPro"/>
</dbReference>
<comment type="caution">
    <text evidence="1">The sequence shown here is derived from an EMBL/GenBank/DDBJ whole genome shotgun (WGS) entry which is preliminary data.</text>
</comment>
<dbReference type="GO" id="GO:0000287">
    <property type="term" value="F:magnesium ion binding"/>
    <property type="evidence" value="ECO:0007669"/>
    <property type="project" value="InterPro"/>
</dbReference>
<evidence type="ECO:0000313" key="1">
    <source>
        <dbReference type="EMBL" id="MCQ9305085.1"/>
    </source>
</evidence>
<dbReference type="InterPro" id="IPR036614">
    <property type="entry name" value="RusA-like_sf"/>
</dbReference>
<dbReference type="SUPFAM" id="SSF103084">
    <property type="entry name" value="Holliday junction resolvase RusA"/>
    <property type="match status" value="1"/>
</dbReference>
<protein>
    <submittedName>
        <fullName evidence="1">RusA family crossover junction endodeoxyribonuclease</fullName>
    </submittedName>
</protein>